<dbReference type="EMBL" id="WUUL01000009">
    <property type="protein sequence ID" value="MXQ54776.1"/>
    <property type="molecule type" value="Genomic_DNA"/>
</dbReference>
<dbReference type="PANTHER" id="PTHR42998">
    <property type="entry name" value="TYPE I RESTRICTION ENZYME HINDVIIP M PROTEIN-RELATED"/>
    <property type="match status" value="1"/>
</dbReference>
<dbReference type="InterPro" id="IPR003356">
    <property type="entry name" value="DNA_methylase_A-5"/>
</dbReference>
<name>A0A6I4VY38_9BACL</name>
<dbReference type="PANTHER" id="PTHR42998:SF1">
    <property type="entry name" value="TYPE I RESTRICTION ENZYME HINDI METHYLASE SUBUNIT"/>
    <property type="match status" value="1"/>
</dbReference>
<evidence type="ECO:0000256" key="7">
    <source>
        <dbReference type="ARBA" id="ARBA00047942"/>
    </source>
</evidence>
<keyword evidence="3 10" id="KW-0489">Methyltransferase</keyword>
<evidence type="ECO:0000256" key="6">
    <source>
        <dbReference type="ARBA" id="ARBA00022747"/>
    </source>
</evidence>
<dbReference type="InterPro" id="IPR029063">
    <property type="entry name" value="SAM-dependent_MTases_sf"/>
</dbReference>
<dbReference type="Pfam" id="PF02384">
    <property type="entry name" value="N6_Mtase"/>
    <property type="match status" value="1"/>
</dbReference>
<evidence type="ECO:0000256" key="1">
    <source>
        <dbReference type="ARBA" id="ARBA00006594"/>
    </source>
</evidence>
<dbReference type="GO" id="GO:0009007">
    <property type="term" value="F:site-specific DNA-methyltransferase (adenine-specific) activity"/>
    <property type="evidence" value="ECO:0007669"/>
    <property type="project" value="UniProtKB-EC"/>
</dbReference>
<evidence type="ECO:0000259" key="9">
    <source>
        <dbReference type="Pfam" id="PF12161"/>
    </source>
</evidence>
<comment type="similarity">
    <text evidence="1">Belongs to the N(4)/N(6)-methyltransferase family.</text>
</comment>
<evidence type="ECO:0000259" key="8">
    <source>
        <dbReference type="Pfam" id="PF02384"/>
    </source>
</evidence>
<evidence type="ECO:0000256" key="2">
    <source>
        <dbReference type="ARBA" id="ARBA00011900"/>
    </source>
</evidence>
<evidence type="ECO:0000256" key="3">
    <source>
        <dbReference type="ARBA" id="ARBA00022603"/>
    </source>
</evidence>
<dbReference type="Gene3D" id="1.20.1260.30">
    <property type="match status" value="1"/>
</dbReference>
<comment type="catalytic activity">
    <reaction evidence="7">
        <text>a 2'-deoxyadenosine in DNA + S-adenosyl-L-methionine = an N(6)-methyl-2'-deoxyadenosine in DNA + S-adenosyl-L-homocysteine + H(+)</text>
        <dbReference type="Rhea" id="RHEA:15197"/>
        <dbReference type="Rhea" id="RHEA-COMP:12418"/>
        <dbReference type="Rhea" id="RHEA-COMP:12419"/>
        <dbReference type="ChEBI" id="CHEBI:15378"/>
        <dbReference type="ChEBI" id="CHEBI:57856"/>
        <dbReference type="ChEBI" id="CHEBI:59789"/>
        <dbReference type="ChEBI" id="CHEBI:90615"/>
        <dbReference type="ChEBI" id="CHEBI:90616"/>
        <dbReference type="EC" id="2.1.1.72"/>
    </reaction>
</comment>
<keyword evidence="11" id="KW-1185">Reference proteome</keyword>
<comment type="caution">
    <text evidence="10">The sequence shown here is derived from an EMBL/GenBank/DDBJ whole genome shotgun (WGS) entry which is preliminary data.</text>
</comment>
<dbReference type="PRINTS" id="PR00507">
    <property type="entry name" value="N12N6MTFRASE"/>
</dbReference>
<dbReference type="EC" id="2.1.1.72" evidence="2"/>
<dbReference type="InterPro" id="IPR022749">
    <property type="entry name" value="D12N6_MeTrfase_N"/>
</dbReference>
<dbReference type="RefSeq" id="WP_160802126.1">
    <property type="nucleotide sequence ID" value="NZ_WUUL01000009.1"/>
</dbReference>
<feature type="domain" description="DNA methylase adenine-specific" evidence="8">
    <location>
        <begin position="170"/>
        <end position="489"/>
    </location>
</feature>
<evidence type="ECO:0000313" key="10">
    <source>
        <dbReference type="EMBL" id="MXQ54776.1"/>
    </source>
</evidence>
<organism evidence="10 11">
    <name type="scientific">Shimazuella alba</name>
    <dbReference type="NCBI Taxonomy" id="2690964"/>
    <lineage>
        <taxon>Bacteria</taxon>
        <taxon>Bacillati</taxon>
        <taxon>Bacillota</taxon>
        <taxon>Bacilli</taxon>
        <taxon>Bacillales</taxon>
        <taxon>Thermoactinomycetaceae</taxon>
        <taxon>Shimazuella</taxon>
    </lineage>
</organism>
<dbReference type="SUPFAM" id="SSF53335">
    <property type="entry name" value="S-adenosyl-L-methionine-dependent methyltransferases"/>
    <property type="match status" value="1"/>
</dbReference>
<dbReference type="GO" id="GO:0009307">
    <property type="term" value="P:DNA restriction-modification system"/>
    <property type="evidence" value="ECO:0007669"/>
    <property type="project" value="UniProtKB-KW"/>
</dbReference>
<accession>A0A6I4VY38</accession>
<dbReference type="Proteomes" id="UP000430692">
    <property type="component" value="Unassembled WGS sequence"/>
</dbReference>
<protein>
    <recommendedName>
        <fullName evidence="2">site-specific DNA-methyltransferase (adenine-specific)</fullName>
        <ecNumber evidence="2">2.1.1.72</ecNumber>
    </recommendedName>
</protein>
<feature type="domain" description="N6 adenine-specific DNA methyltransferase N-terminal" evidence="9">
    <location>
        <begin position="35"/>
        <end position="161"/>
    </location>
</feature>
<evidence type="ECO:0000313" key="11">
    <source>
        <dbReference type="Proteomes" id="UP000430692"/>
    </source>
</evidence>
<dbReference type="AlphaFoldDB" id="A0A6I4VY38"/>
<reference evidence="10 11" key="1">
    <citation type="submission" date="2019-12" db="EMBL/GenBank/DDBJ databases">
        <title>Whole-genome analyses of novel actinobacteria.</title>
        <authorList>
            <person name="Sahin N."/>
            <person name="Saygin H."/>
        </authorList>
    </citation>
    <scope>NUCLEOTIDE SEQUENCE [LARGE SCALE GENOMIC DNA]</scope>
    <source>
        <strain evidence="10 11">KC615</strain>
    </source>
</reference>
<dbReference type="InterPro" id="IPR002052">
    <property type="entry name" value="DNA_methylase_N6_adenine_CS"/>
</dbReference>
<keyword evidence="5" id="KW-0949">S-adenosyl-L-methionine</keyword>
<dbReference type="Gene3D" id="3.40.50.150">
    <property type="entry name" value="Vaccinia Virus protein VP39"/>
    <property type="match status" value="1"/>
</dbReference>
<dbReference type="GO" id="GO:0032259">
    <property type="term" value="P:methylation"/>
    <property type="evidence" value="ECO:0007669"/>
    <property type="project" value="UniProtKB-KW"/>
</dbReference>
<sequence>MNRKKAFIKNGSETERGEKQVAVSNSNKSAELGFEHKLWNMADRLRNNMDAAEYKHVVLGLLFLKYISEKFEWKYEELKADEWADEEDPDEYLASNVFWVPQEARWSYIKQNAKDPKIGVLIDDAFVAIEKENKSLKGVLPKNYARPDLDKTKLGEIIDAFSFPIVDGETDILGRVYEYFLNNFASAEGKNGGQFYTPRTIVELLVELIEPFKGRIYDPCCGSGGMFVQSSEFVTSHRGRLDNISVYGQESNPTTWRLCKMNLAIRGIDNNLGEANADTFAKDLHPMLRADYILANPPFNVSEWGGENLKEDTRWRYGTPPVGNANYAWIQHMVSKLAPSGTAAFVLANGSMSTNTSSEGEIRKNLIESDLVEAIITLPGQLFYSTQIPVCVWVMTKNKAASGQRDRKGEILFLDARKLGTMIDRTRKELTKEDIQKLAATFHAWRGQTETKYEDIKGFCKSAKLEEVREHEYILTPGRYVGVEDVEDDGEPFEEKMTRLTGELGELFGKSRELEEEIRKNLRGIGYEF</sequence>
<keyword evidence="4" id="KW-0808">Transferase</keyword>
<gene>
    <name evidence="10" type="ORF">GSM42_13840</name>
</gene>
<proteinExistence type="inferred from homology"/>
<dbReference type="GO" id="GO:0008170">
    <property type="term" value="F:N-methyltransferase activity"/>
    <property type="evidence" value="ECO:0007669"/>
    <property type="project" value="InterPro"/>
</dbReference>
<keyword evidence="6" id="KW-0680">Restriction system</keyword>
<dbReference type="Pfam" id="PF12161">
    <property type="entry name" value="HsdM_N"/>
    <property type="match status" value="1"/>
</dbReference>
<dbReference type="GO" id="GO:0003677">
    <property type="term" value="F:DNA binding"/>
    <property type="evidence" value="ECO:0007669"/>
    <property type="project" value="InterPro"/>
</dbReference>
<evidence type="ECO:0000256" key="5">
    <source>
        <dbReference type="ARBA" id="ARBA00022691"/>
    </source>
</evidence>
<dbReference type="InterPro" id="IPR052916">
    <property type="entry name" value="Type-I_RE_MTase_Subunit"/>
</dbReference>
<evidence type="ECO:0000256" key="4">
    <source>
        <dbReference type="ARBA" id="ARBA00022679"/>
    </source>
</evidence>
<dbReference type="PROSITE" id="PS00092">
    <property type="entry name" value="N6_MTASE"/>
    <property type="match status" value="1"/>
</dbReference>
<dbReference type="InterPro" id="IPR038333">
    <property type="entry name" value="T1MK-like_N_sf"/>
</dbReference>